<keyword evidence="6 12" id="KW-0732">Signal</keyword>
<dbReference type="EMBL" id="LGSR01000022">
    <property type="protein sequence ID" value="KOS18333.1"/>
    <property type="molecule type" value="Genomic_DNA"/>
</dbReference>
<evidence type="ECO:0000256" key="5">
    <source>
        <dbReference type="ARBA" id="ARBA00022525"/>
    </source>
</evidence>
<organism evidence="14 15">
    <name type="scientific">Escovopsis weberi</name>
    <dbReference type="NCBI Taxonomy" id="150374"/>
    <lineage>
        <taxon>Eukaryota</taxon>
        <taxon>Fungi</taxon>
        <taxon>Dikarya</taxon>
        <taxon>Ascomycota</taxon>
        <taxon>Pezizomycotina</taxon>
        <taxon>Sordariomycetes</taxon>
        <taxon>Hypocreomycetidae</taxon>
        <taxon>Hypocreales</taxon>
        <taxon>Hypocreaceae</taxon>
        <taxon>Escovopsis</taxon>
    </lineage>
</organism>
<keyword evidence="5" id="KW-0964">Secreted</keyword>
<feature type="domain" description="Glycoside hydrolase family 5" evidence="13">
    <location>
        <begin position="50"/>
        <end position="338"/>
    </location>
</feature>
<dbReference type="EC" id="3.2.1.78" evidence="4"/>
<evidence type="ECO:0000256" key="6">
    <source>
        <dbReference type="ARBA" id="ARBA00022729"/>
    </source>
</evidence>
<evidence type="ECO:0000256" key="2">
    <source>
        <dbReference type="ARBA" id="ARBA00004613"/>
    </source>
</evidence>
<dbReference type="Pfam" id="PF00150">
    <property type="entry name" value="Cellulase"/>
    <property type="match status" value="1"/>
</dbReference>
<dbReference type="InterPro" id="IPR001547">
    <property type="entry name" value="Glyco_hydro_5"/>
</dbReference>
<evidence type="ECO:0000256" key="11">
    <source>
        <dbReference type="RuleBase" id="RU361153"/>
    </source>
</evidence>
<evidence type="ECO:0000313" key="15">
    <source>
        <dbReference type="Proteomes" id="UP000053831"/>
    </source>
</evidence>
<evidence type="ECO:0000256" key="7">
    <source>
        <dbReference type="ARBA" id="ARBA00022801"/>
    </source>
</evidence>
<comment type="subcellular location">
    <subcellularLocation>
        <location evidence="2">Secreted</location>
    </subcellularLocation>
</comment>
<keyword evidence="7 11" id="KW-0378">Hydrolase</keyword>
<evidence type="ECO:0000256" key="3">
    <source>
        <dbReference type="ARBA" id="ARBA00005641"/>
    </source>
</evidence>
<accession>A0A0M9VT29</accession>
<keyword evidence="15" id="KW-1185">Reference proteome</keyword>
<evidence type="ECO:0000256" key="12">
    <source>
        <dbReference type="SAM" id="SignalP"/>
    </source>
</evidence>
<sequence>MKLSKVHLAGLLAAKALAATVPTEAAGCAASSYVTTSGLSFNVDGQTGYFPGTNCYWCSFSAPADVDSTMDHMVASGLRVLRVWGFNDVNSVPQQGTIWFQMLTAQGSTINTGADGLQHLDYVVQAAEQRGIKLIINFVNNWNDYGGINAYVNAFGGSATTWYTNAAAQAQYKKYVAAVVGRYRDSDAIFAWELANEPRCNGCSTNVIYNWAVETSAYIKGLDGNHLVTMGDEGLGLAEGSDGSYPYSYGEGTDFARWLTIDTLDFGTFHLYPNSWGTSYDWGNEWIKTHAAACAAAGKPCLFEEYGAPSDHCAIEAPWQNTSLGTKGMAGDMFWQWGDSFPWGQSSDDGNTIFYGSSEWQCLVKDHVAAIQAKSS</sequence>
<feature type="signal peptide" evidence="12">
    <location>
        <begin position="1"/>
        <end position="18"/>
    </location>
</feature>
<evidence type="ECO:0000256" key="1">
    <source>
        <dbReference type="ARBA" id="ARBA00001678"/>
    </source>
</evidence>
<dbReference type="InterPro" id="IPR017853">
    <property type="entry name" value="GH"/>
</dbReference>
<proteinExistence type="inferred from homology"/>
<dbReference type="GO" id="GO:0046355">
    <property type="term" value="P:mannan catabolic process"/>
    <property type="evidence" value="ECO:0007669"/>
    <property type="project" value="UniProtKB-ARBA"/>
</dbReference>
<dbReference type="PANTHER" id="PTHR31451:SF39">
    <property type="entry name" value="MANNAN ENDO-1,4-BETA-MANNOSIDASE 1"/>
    <property type="match status" value="1"/>
</dbReference>
<comment type="similarity">
    <text evidence="3 11">Belongs to the glycosyl hydrolase 5 (cellulase A) family.</text>
</comment>
<evidence type="ECO:0000313" key="14">
    <source>
        <dbReference type="EMBL" id="KOS18333.1"/>
    </source>
</evidence>
<dbReference type="Proteomes" id="UP000053831">
    <property type="component" value="Unassembled WGS sequence"/>
</dbReference>
<protein>
    <recommendedName>
        <fullName evidence="9">Mannan endo-1,4-beta-mannosidase A</fullName>
        <ecNumber evidence="4">3.2.1.78</ecNumber>
    </recommendedName>
    <alternativeName>
        <fullName evidence="10">Endo-beta-1,4-mannanase A</fullName>
    </alternativeName>
</protein>
<dbReference type="OrthoDB" id="406631at2759"/>
<dbReference type="GO" id="GO:0016985">
    <property type="term" value="F:mannan endo-1,4-beta-mannosidase activity"/>
    <property type="evidence" value="ECO:0007669"/>
    <property type="project" value="UniProtKB-EC"/>
</dbReference>
<dbReference type="GO" id="GO:0005576">
    <property type="term" value="C:extracellular region"/>
    <property type="evidence" value="ECO:0007669"/>
    <property type="project" value="UniProtKB-SubCell"/>
</dbReference>
<comment type="catalytic activity">
    <reaction evidence="1">
        <text>Random hydrolysis of (1-&gt;4)-beta-D-mannosidic linkages in mannans, galactomannans and glucomannans.</text>
        <dbReference type="EC" id="3.2.1.78"/>
    </reaction>
</comment>
<feature type="chain" id="PRO_5005839287" description="Mannan endo-1,4-beta-mannosidase A" evidence="12">
    <location>
        <begin position="19"/>
        <end position="376"/>
    </location>
</feature>
<keyword evidence="8 11" id="KW-0326">Glycosidase</keyword>
<reference evidence="14 15" key="1">
    <citation type="submission" date="2015-07" db="EMBL/GenBank/DDBJ databases">
        <title>The genome of the fungus Escovopsis weberi, a specialized disease agent of ant agriculture.</title>
        <authorList>
            <person name="de Man T.J."/>
            <person name="Stajich J.E."/>
            <person name="Kubicek C.P."/>
            <person name="Chenthamara K."/>
            <person name="Atanasova L."/>
            <person name="Druzhinina I.S."/>
            <person name="Birnbaum S."/>
            <person name="Barribeau S.M."/>
            <person name="Teiling C."/>
            <person name="Suen G."/>
            <person name="Currie C."/>
            <person name="Gerardo N.M."/>
        </authorList>
    </citation>
    <scope>NUCLEOTIDE SEQUENCE [LARGE SCALE GENOMIC DNA]</scope>
</reference>
<name>A0A0M9VT29_ESCWE</name>
<evidence type="ECO:0000259" key="13">
    <source>
        <dbReference type="Pfam" id="PF00150"/>
    </source>
</evidence>
<dbReference type="STRING" id="150374.A0A0M9VT29"/>
<dbReference type="SUPFAM" id="SSF51445">
    <property type="entry name" value="(Trans)glycosidases"/>
    <property type="match status" value="1"/>
</dbReference>
<gene>
    <name evidence="14" type="ORF">ESCO_002728</name>
</gene>
<evidence type="ECO:0000256" key="10">
    <source>
        <dbReference type="ARBA" id="ARBA00077212"/>
    </source>
</evidence>
<dbReference type="AlphaFoldDB" id="A0A0M9VT29"/>
<dbReference type="InterPro" id="IPR045053">
    <property type="entry name" value="MAN-like"/>
</dbReference>
<evidence type="ECO:0000256" key="8">
    <source>
        <dbReference type="ARBA" id="ARBA00023295"/>
    </source>
</evidence>
<dbReference type="Gene3D" id="3.20.20.80">
    <property type="entry name" value="Glycosidases"/>
    <property type="match status" value="1"/>
</dbReference>
<dbReference type="PANTHER" id="PTHR31451">
    <property type="match status" value="1"/>
</dbReference>
<evidence type="ECO:0000256" key="9">
    <source>
        <dbReference type="ARBA" id="ARBA00068505"/>
    </source>
</evidence>
<dbReference type="FunFam" id="3.20.20.80:FF:000076">
    <property type="entry name" value="Mannan endo-1,4-beta-mannosidase A"/>
    <property type="match status" value="1"/>
</dbReference>
<evidence type="ECO:0000256" key="4">
    <source>
        <dbReference type="ARBA" id="ARBA00012706"/>
    </source>
</evidence>
<comment type="caution">
    <text evidence="14">The sequence shown here is derived from an EMBL/GenBank/DDBJ whole genome shotgun (WGS) entry which is preliminary data.</text>
</comment>